<feature type="region of interest" description="Disordered" evidence="1">
    <location>
        <begin position="416"/>
        <end position="546"/>
    </location>
</feature>
<dbReference type="EMBL" id="JAPMOS010000008">
    <property type="protein sequence ID" value="KAJ4461330.1"/>
    <property type="molecule type" value="Genomic_DNA"/>
</dbReference>
<gene>
    <name evidence="2" type="ORF">PAPYR_2381</name>
</gene>
<name>A0ABQ8UUV3_9EUKA</name>
<keyword evidence="3" id="KW-1185">Reference proteome</keyword>
<feature type="compositionally biased region" description="Pro residues" evidence="1">
    <location>
        <begin position="420"/>
        <end position="438"/>
    </location>
</feature>
<comment type="caution">
    <text evidence="2">The sequence shown here is derived from an EMBL/GenBank/DDBJ whole genome shotgun (WGS) entry which is preliminary data.</text>
</comment>
<feature type="region of interest" description="Disordered" evidence="1">
    <location>
        <begin position="355"/>
        <end position="404"/>
    </location>
</feature>
<feature type="compositionally biased region" description="Pro residues" evidence="1">
    <location>
        <begin position="526"/>
        <end position="540"/>
    </location>
</feature>
<accession>A0ABQ8UUV3</accession>
<proteinExistence type="predicted"/>
<feature type="compositionally biased region" description="Low complexity" evidence="1">
    <location>
        <begin position="439"/>
        <end position="525"/>
    </location>
</feature>
<dbReference type="Proteomes" id="UP001141327">
    <property type="component" value="Unassembled WGS sequence"/>
</dbReference>
<organism evidence="2 3">
    <name type="scientific">Paratrimastix pyriformis</name>
    <dbReference type="NCBI Taxonomy" id="342808"/>
    <lineage>
        <taxon>Eukaryota</taxon>
        <taxon>Metamonada</taxon>
        <taxon>Preaxostyla</taxon>
        <taxon>Paratrimastigidae</taxon>
        <taxon>Paratrimastix</taxon>
    </lineage>
</organism>
<protein>
    <submittedName>
        <fullName evidence="2">Uncharacterized protein</fullName>
    </submittedName>
</protein>
<evidence type="ECO:0000256" key="1">
    <source>
        <dbReference type="SAM" id="MobiDB-lite"/>
    </source>
</evidence>
<sequence length="618" mass="65702">MGDVVTNARVRDPDLSQKKGVLIAFDYEQITEFDYWEYVIMLAQICLLLYPEPPTIVLCLSSSEVPQFNDQKLRGTTITRLALTPLILQVNLHFGQFYAHRQKECLNWRIRQRLGNKGWAQISGVYSAPGCLQGKGDMSTVTVDSFSATVRILDDGLSAVILTKSLRRKILPFGPLLNNGSERFTRGLAVPVDPDSGGTTSVFCLPELSLASVESVATTPRPLPGCLETGVTSSVLQSFWMAKYGIALPQGGYYCSVRFGGGPPRCYPWACVWRAQPIDYPPRNSDLRCPAPLHDVCTDLFEIEEAPRVFSNTLYWADGVIPATPNLAEASTNPLPENFSSPEPYVPRFVKFDRRPQEKPQQELSHQESAASYVPQWTKGKRKEKIAPKQKNPNASKSAMGPPKSRIKRLAGAIVKPPTASEPPNPTEKSPAKPPVKPPAAAAAAKPAAAAAKPAAAAAKPATAAAKPATAAAKPATAAAKPATAAAKSATAAAKPATAAAKSAAAKPAAAAAKSAAKPVTASKPPAKPPAKPPVKPPAKLPATDAKPPFLVVPAMMKAPQPAVAMRPAPGDSPEKTLARFVGTKHSHDEDVITARFASQPCAGSNKVARHVVLDDDD</sequence>
<evidence type="ECO:0000313" key="2">
    <source>
        <dbReference type="EMBL" id="KAJ4461330.1"/>
    </source>
</evidence>
<evidence type="ECO:0000313" key="3">
    <source>
        <dbReference type="Proteomes" id="UP001141327"/>
    </source>
</evidence>
<reference evidence="2" key="1">
    <citation type="journal article" date="2022" name="bioRxiv">
        <title>Genomics of Preaxostyla Flagellates Illuminates Evolutionary Transitions and the Path Towards Mitochondrial Loss.</title>
        <authorList>
            <person name="Novak L.V.F."/>
            <person name="Treitli S.C."/>
            <person name="Pyrih J."/>
            <person name="Halakuc P."/>
            <person name="Pipaliya S.V."/>
            <person name="Vacek V."/>
            <person name="Brzon O."/>
            <person name="Soukal P."/>
            <person name="Eme L."/>
            <person name="Dacks J.B."/>
            <person name="Karnkowska A."/>
            <person name="Elias M."/>
            <person name="Hampl V."/>
        </authorList>
    </citation>
    <scope>NUCLEOTIDE SEQUENCE</scope>
    <source>
        <strain evidence="2">RCP-MX</strain>
    </source>
</reference>